<accession>A0ABP5LR84</accession>
<reference evidence="2" key="1">
    <citation type="journal article" date="2019" name="Int. J. Syst. Evol. Microbiol.">
        <title>The Global Catalogue of Microorganisms (GCM) 10K type strain sequencing project: providing services to taxonomists for standard genome sequencing and annotation.</title>
        <authorList>
            <consortium name="The Broad Institute Genomics Platform"/>
            <consortium name="The Broad Institute Genome Sequencing Center for Infectious Disease"/>
            <person name="Wu L."/>
            <person name="Ma J."/>
        </authorList>
    </citation>
    <scope>NUCLEOTIDE SEQUENCE [LARGE SCALE GENOMIC DNA]</scope>
    <source>
        <strain evidence="2">JCM 13850</strain>
    </source>
</reference>
<gene>
    <name evidence="1" type="ORF">GCM10009727_52260</name>
</gene>
<dbReference type="EMBL" id="BAAAMR010000050">
    <property type="protein sequence ID" value="GAA2149006.1"/>
    <property type="molecule type" value="Genomic_DNA"/>
</dbReference>
<dbReference type="Gene3D" id="3.40.630.30">
    <property type="match status" value="1"/>
</dbReference>
<dbReference type="SUPFAM" id="SSF55729">
    <property type="entry name" value="Acyl-CoA N-acyltransferases (Nat)"/>
    <property type="match status" value="1"/>
</dbReference>
<keyword evidence="2" id="KW-1185">Reference proteome</keyword>
<name>A0ABP5LR84_9ACTN</name>
<protein>
    <recommendedName>
        <fullName evidence="3">GNAT family N-acetyltransferase</fullName>
    </recommendedName>
</protein>
<evidence type="ECO:0008006" key="3">
    <source>
        <dbReference type="Google" id="ProtNLM"/>
    </source>
</evidence>
<proteinExistence type="predicted"/>
<dbReference type="Proteomes" id="UP001501020">
    <property type="component" value="Unassembled WGS sequence"/>
</dbReference>
<dbReference type="InterPro" id="IPR016181">
    <property type="entry name" value="Acyl_CoA_acyltransferase"/>
</dbReference>
<evidence type="ECO:0000313" key="1">
    <source>
        <dbReference type="EMBL" id="GAA2149006.1"/>
    </source>
</evidence>
<comment type="caution">
    <text evidence="1">The sequence shown here is derived from an EMBL/GenBank/DDBJ whole genome shotgun (WGS) entry which is preliminary data.</text>
</comment>
<dbReference type="RefSeq" id="WP_344272278.1">
    <property type="nucleotide sequence ID" value="NZ_BAAAMR010000050.1"/>
</dbReference>
<organism evidence="1 2">
    <name type="scientific">Actinomadura napierensis</name>
    <dbReference type="NCBI Taxonomy" id="267854"/>
    <lineage>
        <taxon>Bacteria</taxon>
        <taxon>Bacillati</taxon>
        <taxon>Actinomycetota</taxon>
        <taxon>Actinomycetes</taxon>
        <taxon>Streptosporangiales</taxon>
        <taxon>Thermomonosporaceae</taxon>
        <taxon>Actinomadura</taxon>
    </lineage>
</organism>
<sequence>MTVTVAAATPAHVPQLLTRLEEMDQFYGDTTDGSPEARAGQLRQALFGDPPAGYALAALDGDEVVGLASYSFLCPAVGSPAACTSKSCT</sequence>
<evidence type="ECO:0000313" key="2">
    <source>
        <dbReference type="Proteomes" id="UP001501020"/>
    </source>
</evidence>